<name>A0A6F9DK69_9ASCI</name>
<keyword evidence="2 4" id="KW-0694">RNA-binding</keyword>
<keyword evidence="6" id="KW-0812">Transmembrane</keyword>
<dbReference type="CDD" id="cd12307">
    <property type="entry name" value="RRM_NIFK_like"/>
    <property type="match status" value="1"/>
</dbReference>
<reference evidence="8" key="1">
    <citation type="submission" date="2020-04" db="EMBL/GenBank/DDBJ databases">
        <authorList>
            <person name="Neveu A P."/>
        </authorList>
    </citation>
    <scope>NUCLEOTIDE SEQUENCE</scope>
    <source>
        <tissue evidence="8">Whole embryo</tissue>
    </source>
</reference>
<dbReference type="InterPro" id="IPR012677">
    <property type="entry name" value="Nucleotide-bd_a/b_plait_sf"/>
</dbReference>
<comment type="subcellular location">
    <subcellularLocation>
        <location evidence="1">Nucleus</location>
        <location evidence="1">Nucleolus</location>
    </subcellularLocation>
</comment>
<feature type="region of interest" description="Disordered" evidence="5">
    <location>
        <begin position="282"/>
        <end position="383"/>
    </location>
</feature>
<dbReference type="PROSITE" id="PS50102">
    <property type="entry name" value="RRM"/>
    <property type="match status" value="1"/>
</dbReference>
<feature type="compositionally biased region" description="Polar residues" evidence="5">
    <location>
        <begin position="341"/>
        <end position="357"/>
    </location>
</feature>
<evidence type="ECO:0000256" key="3">
    <source>
        <dbReference type="ARBA" id="ARBA00023242"/>
    </source>
</evidence>
<feature type="compositionally biased region" description="Basic and acidic residues" evidence="5">
    <location>
        <begin position="297"/>
        <end position="309"/>
    </location>
</feature>
<dbReference type="SMART" id="SM00360">
    <property type="entry name" value="RRM"/>
    <property type="match status" value="1"/>
</dbReference>
<evidence type="ECO:0000256" key="5">
    <source>
        <dbReference type="SAM" id="MobiDB-lite"/>
    </source>
</evidence>
<organism evidence="8">
    <name type="scientific">Phallusia mammillata</name>
    <dbReference type="NCBI Taxonomy" id="59560"/>
    <lineage>
        <taxon>Eukaryota</taxon>
        <taxon>Metazoa</taxon>
        <taxon>Chordata</taxon>
        <taxon>Tunicata</taxon>
        <taxon>Ascidiacea</taxon>
        <taxon>Phlebobranchia</taxon>
        <taxon>Ascidiidae</taxon>
        <taxon>Phallusia</taxon>
    </lineage>
</organism>
<evidence type="ECO:0000256" key="4">
    <source>
        <dbReference type="PROSITE-ProRule" id="PRU00176"/>
    </source>
</evidence>
<protein>
    <submittedName>
        <fullName evidence="8">MKI67 FHA domain-interacting nucleolar phosphoprotein-like</fullName>
    </submittedName>
</protein>
<dbReference type="Gene3D" id="3.30.70.330">
    <property type="match status" value="1"/>
</dbReference>
<gene>
    <name evidence="8" type="primary">Mki67ip</name>
</gene>
<dbReference type="SUPFAM" id="SSF54928">
    <property type="entry name" value="RNA-binding domain, RBD"/>
    <property type="match status" value="1"/>
</dbReference>
<dbReference type="GO" id="GO:0005730">
    <property type="term" value="C:nucleolus"/>
    <property type="evidence" value="ECO:0007669"/>
    <property type="project" value="UniProtKB-SubCell"/>
</dbReference>
<keyword evidence="6" id="KW-0472">Membrane</keyword>
<dbReference type="GO" id="GO:0003723">
    <property type="term" value="F:RNA binding"/>
    <property type="evidence" value="ECO:0007669"/>
    <property type="project" value="UniProtKB-UniRule"/>
</dbReference>
<sequence>MLHLHVCTSLIGRILAAWNFASWFLVYLDFLIEKIFDKNRKMTEAKGLKGKKNLEFIALDQTQQDALSKKMKKIKKKKKEPDVFDSNERGVIFIKRLPHGFFEPQLRRYFEQFGTVTRLRLSRSKRTGRSKCYAYIEFECKAVAKVAAETMNNYLMFEHILKCELLSESDLHPETFKGCDRVFYKPCTRKRAIIAYNTPNMDPKNVHKRELRKKKSLNKLKNKLHNLGVDLDFSNFGVKKDWVAPKRKLAKTGEKTLNKTEPLDVSTEMLVDLDDDEIKFKTPPKSAKVRTRSVHLSKRDQSANHHGDQAKSTNQNKETEVSTNEKKEEKSLTNHVKVKGVSTNQIKEESISTNQSGLLGATPKRKRKIESVSKSVKKSSRKSLLEKRRALMNKTL</sequence>
<accession>A0A6F9DK69</accession>
<feature type="compositionally biased region" description="Basic residues" evidence="5">
    <location>
        <begin position="287"/>
        <end position="296"/>
    </location>
</feature>
<dbReference type="AlphaFoldDB" id="A0A6F9DK69"/>
<keyword evidence="3" id="KW-0539">Nucleus</keyword>
<dbReference type="EMBL" id="LR787992">
    <property type="protein sequence ID" value="CAB3263854.1"/>
    <property type="molecule type" value="mRNA"/>
</dbReference>
<evidence type="ECO:0000256" key="2">
    <source>
        <dbReference type="ARBA" id="ARBA00022884"/>
    </source>
</evidence>
<evidence type="ECO:0000256" key="1">
    <source>
        <dbReference type="ARBA" id="ARBA00004604"/>
    </source>
</evidence>
<evidence type="ECO:0000313" key="8">
    <source>
        <dbReference type="EMBL" id="CAB3263854.1"/>
    </source>
</evidence>
<feature type="domain" description="RRM" evidence="7">
    <location>
        <begin position="90"/>
        <end position="168"/>
    </location>
</feature>
<proteinExistence type="evidence at transcript level"/>
<feature type="transmembrane region" description="Helical" evidence="6">
    <location>
        <begin position="12"/>
        <end position="32"/>
    </location>
</feature>
<dbReference type="InterPro" id="IPR000504">
    <property type="entry name" value="RRM_dom"/>
</dbReference>
<keyword evidence="6" id="KW-1133">Transmembrane helix</keyword>
<evidence type="ECO:0000256" key="6">
    <source>
        <dbReference type="SAM" id="Phobius"/>
    </source>
</evidence>
<dbReference type="InterPro" id="IPR035979">
    <property type="entry name" value="RBD_domain_sf"/>
</dbReference>
<feature type="compositionally biased region" description="Basic and acidic residues" evidence="5">
    <location>
        <begin position="317"/>
        <end position="332"/>
    </location>
</feature>
<dbReference type="Pfam" id="PF00076">
    <property type="entry name" value="RRM_1"/>
    <property type="match status" value="1"/>
</dbReference>
<evidence type="ECO:0000259" key="7">
    <source>
        <dbReference type="PROSITE" id="PS50102"/>
    </source>
</evidence>
<dbReference type="PANTHER" id="PTHR46754">
    <property type="entry name" value="MKI67 FHA DOMAIN-INTERACTING NUCLEOLAR PHOSPHOPROTEIN"/>
    <property type="match status" value="1"/>
</dbReference>